<gene>
    <name evidence="3" type="ORF">EDL96_10625</name>
</gene>
<accession>A0A3N3ZQA4</accession>
<evidence type="ECO:0000259" key="2">
    <source>
        <dbReference type="Pfam" id="PF01370"/>
    </source>
</evidence>
<comment type="caution">
    <text evidence="3">The sequence shown here is derived from an EMBL/GenBank/DDBJ whole genome shotgun (WGS) entry which is preliminary data.</text>
</comment>
<dbReference type="SUPFAM" id="SSF51735">
    <property type="entry name" value="NAD(P)-binding Rossmann-fold domains"/>
    <property type="match status" value="1"/>
</dbReference>
<organism evidence="3 4">
    <name type="scientific">Kocuria soli</name>
    <dbReference type="NCBI Taxonomy" id="2485125"/>
    <lineage>
        <taxon>Bacteria</taxon>
        <taxon>Bacillati</taxon>
        <taxon>Actinomycetota</taxon>
        <taxon>Actinomycetes</taxon>
        <taxon>Micrococcales</taxon>
        <taxon>Micrococcaceae</taxon>
        <taxon>Kocuria</taxon>
    </lineage>
</organism>
<dbReference type="GO" id="GO:0016616">
    <property type="term" value="F:oxidoreductase activity, acting on the CH-OH group of donors, NAD or NADP as acceptor"/>
    <property type="evidence" value="ECO:0007669"/>
    <property type="project" value="TreeGrafter"/>
</dbReference>
<dbReference type="PANTHER" id="PTHR10366">
    <property type="entry name" value="NAD DEPENDENT EPIMERASE/DEHYDRATASE"/>
    <property type="match status" value="1"/>
</dbReference>
<evidence type="ECO:0000256" key="1">
    <source>
        <dbReference type="ARBA" id="ARBA00023002"/>
    </source>
</evidence>
<feature type="domain" description="NAD-dependent epimerase/dehydratase" evidence="2">
    <location>
        <begin position="11"/>
        <end position="252"/>
    </location>
</feature>
<keyword evidence="4" id="KW-1185">Reference proteome</keyword>
<evidence type="ECO:0000313" key="3">
    <source>
        <dbReference type="EMBL" id="ROZ62360.1"/>
    </source>
</evidence>
<dbReference type="InterPro" id="IPR050425">
    <property type="entry name" value="NAD(P)_dehydrat-like"/>
</dbReference>
<dbReference type="InterPro" id="IPR036291">
    <property type="entry name" value="NAD(P)-bd_dom_sf"/>
</dbReference>
<dbReference type="EMBL" id="RKMF01000013">
    <property type="protein sequence ID" value="ROZ62360.1"/>
    <property type="molecule type" value="Genomic_DNA"/>
</dbReference>
<protein>
    <submittedName>
        <fullName evidence="3">NAD-dependent epimerase/dehydratase family protein</fullName>
    </submittedName>
</protein>
<reference evidence="3 4" key="1">
    <citation type="submission" date="2018-10" db="EMBL/GenBank/DDBJ databases">
        <title>Kocuria sp. M5W7-7, whole genome shotgun sequence.</title>
        <authorList>
            <person name="Tuo L."/>
        </authorList>
    </citation>
    <scope>NUCLEOTIDE SEQUENCE [LARGE SCALE GENOMIC DNA]</scope>
    <source>
        <strain evidence="3 4">M5W7-7</strain>
    </source>
</reference>
<sequence>MNHHVDTTAPALVTGATGYVAGWIIKSLLEAGVTVHATVRDSSDSARLAHLTAIADQSPGQIRFFDADLLTEGSFDRAMQDTRVVFHTASPFVRDVKDAQRDLVDPAVRGTTNVLTTANRTPSVRRVVLTSSVAAMYGDAAELSTTDGKLDESCWNTTSSLTHEPYSYSKTMAEKTAWDLAEGQGRWDLVTVNPALVLGPSLNDKPTSDSFTIVGQLTDGRGRFGVPNLAMTFVDVRDVAAAHLAAAYTPTAHGRYLVAAEASDLVRVGRLLRPHAARPGLVATRALPKPLAVLIAPLIGLTRDYARDNIGHPLHLATTRTQDELGVTYRSLDNGLREMMTQLEGTRA</sequence>
<keyword evidence="1" id="KW-0560">Oxidoreductase</keyword>
<dbReference type="OrthoDB" id="9778052at2"/>
<dbReference type="Proteomes" id="UP000270616">
    <property type="component" value="Unassembled WGS sequence"/>
</dbReference>
<dbReference type="Gene3D" id="3.40.50.720">
    <property type="entry name" value="NAD(P)-binding Rossmann-like Domain"/>
    <property type="match status" value="1"/>
</dbReference>
<dbReference type="FunFam" id="3.40.50.720:FF:000085">
    <property type="entry name" value="Dihydroflavonol reductase"/>
    <property type="match status" value="1"/>
</dbReference>
<dbReference type="RefSeq" id="WP_123825916.1">
    <property type="nucleotide sequence ID" value="NZ_RKMF01000013.1"/>
</dbReference>
<dbReference type="AlphaFoldDB" id="A0A3N3ZQA4"/>
<dbReference type="PANTHER" id="PTHR10366:SF852">
    <property type="entry name" value="CINNAMOYL-COA REDUCTASE CAD2"/>
    <property type="match status" value="1"/>
</dbReference>
<dbReference type="Pfam" id="PF01370">
    <property type="entry name" value="Epimerase"/>
    <property type="match status" value="1"/>
</dbReference>
<dbReference type="InterPro" id="IPR001509">
    <property type="entry name" value="Epimerase_deHydtase"/>
</dbReference>
<evidence type="ECO:0000313" key="4">
    <source>
        <dbReference type="Proteomes" id="UP000270616"/>
    </source>
</evidence>
<name>A0A3N3ZQA4_9MICC</name>
<proteinExistence type="predicted"/>